<reference evidence="2 3" key="1">
    <citation type="submission" date="2021-05" db="EMBL/GenBank/DDBJ databases">
        <title>Kineosporia and Streptomyces sp. nov. two new marine actinobacteria isolated from Coral.</title>
        <authorList>
            <person name="Buangrab K."/>
            <person name="Sutthacheep M."/>
            <person name="Yeemin T."/>
            <person name="Harunari E."/>
            <person name="Igarashi Y."/>
            <person name="Kanchanasin P."/>
            <person name="Tanasupawat S."/>
            <person name="Phongsopitanun W."/>
        </authorList>
    </citation>
    <scope>NUCLEOTIDE SEQUENCE [LARGE SCALE GENOMIC DNA]</scope>
    <source>
        <strain evidence="2 3">J2-2</strain>
    </source>
</reference>
<protein>
    <submittedName>
        <fullName evidence="2">SMI1/KNR4 family protein</fullName>
    </submittedName>
</protein>
<dbReference type="RefSeq" id="WP_214159320.1">
    <property type="nucleotide sequence ID" value="NZ_JAHBAY010000013.1"/>
</dbReference>
<organism evidence="2 3">
    <name type="scientific">Kineosporia corallincola</name>
    <dbReference type="NCBI Taxonomy" id="2835133"/>
    <lineage>
        <taxon>Bacteria</taxon>
        <taxon>Bacillati</taxon>
        <taxon>Actinomycetota</taxon>
        <taxon>Actinomycetes</taxon>
        <taxon>Kineosporiales</taxon>
        <taxon>Kineosporiaceae</taxon>
        <taxon>Kineosporia</taxon>
    </lineage>
</organism>
<evidence type="ECO:0000313" key="3">
    <source>
        <dbReference type="Proteomes" id="UP001197247"/>
    </source>
</evidence>
<dbReference type="SMART" id="SM00860">
    <property type="entry name" value="SMI1_KNR4"/>
    <property type="match status" value="1"/>
</dbReference>
<feature type="domain" description="Knr4/Smi1-like" evidence="1">
    <location>
        <begin position="28"/>
        <end position="165"/>
    </location>
</feature>
<gene>
    <name evidence="2" type="ORF">KIH74_27830</name>
</gene>
<dbReference type="EMBL" id="JAHBAY010000013">
    <property type="protein sequence ID" value="MBT0772787.1"/>
    <property type="molecule type" value="Genomic_DNA"/>
</dbReference>
<dbReference type="SUPFAM" id="SSF160631">
    <property type="entry name" value="SMI1/KNR4-like"/>
    <property type="match status" value="1"/>
</dbReference>
<proteinExistence type="predicted"/>
<dbReference type="InterPro" id="IPR018958">
    <property type="entry name" value="Knr4/Smi1-like_dom"/>
</dbReference>
<dbReference type="InterPro" id="IPR037883">
    <property type="entry name" value="Knr4/Smi1-like_sf"/>
</dbReference>
<dbReference type="Proteomes" id="UP001197247">
    <property type="component" value="Unassembled WGS sequence"/>
</dbReference>
<evidence type="ECO:0000259" key="1">
    <source>
        <dbReference type="SMART" id="SM00860"/>
    </source>
</evidence>
<sequence length="192" mass="21464">MTVERSWATIMDWCRVNAPVSAGLVRPPAGEAALRAAQQVMPRPWPDDLRRWYQLHDGVDELPFLLPGYAPLSLEQIVGDWRTYQGLYAEADHDWVVDAYEAQDAGTPSGGFLPSFVPFAGDGAGWGLYVDTRPGPHHGCVTEFQKDDDGRPGLRWPSIERMLRDVADSLLHGRSIVRDRPRVTNGELDWGL</sequence>
<keyword evidence="3" id="KW-1185">Reference proteome</keyword>
<name>A0ABS5TNW3_9ACTN</name>
<accession>A0ABS5TNW3</accession>
<evidence type="ECO:0000313" key="2">
    <source>
        <dbReference type="EMBL" id="MBT0772787.1"/>
    </source>
</evidence>
<dbReference type="Pfam" id="PF09346">
    <property type="entry name" value="SMI1_KNR4"/>
    <property type="match status" value="1"/>
</dbReference>
<comment type="caution">
    <text evidence="2">The sequence shown here is derived from an EMBL/GenBank/DDBJ whole genome shotgun (WGS) entry which is preliminary data.</text>
</comment>